<feature type="transmembrane region" description="Helical" evidence="2">
    <location>
        <begin position="6"/>
        <end position="29"/>
    </location>
</feature>
<accession>A0A401KI36</accession>
<keyword evidence="4" id="KW-1185">Reference proteome</keyword>
<evidence type="ECO:0000313" key="3">
    <source>
        <dbReference type="EMBL" id="GCB18859.1"/>
    </source>
</evidence>
<evidence type="ECO:0000313" key="4">
    <source>
        <dbReference type="Proteomes" id="UP000286921"/>
    </source>
</evidence>
<sequence length="279" mass="30570">MSPNVVIVVILAAMVLFIAVMVCLCTLWWRHSLRASYHNNRFERTPTGQRQTTHEKIELAERGGKRHWQKGRRTPAQPSSQRPPAPPRRLPPPPSSPPPPRPPPPARGGNSIRHISQPASRQEWPSVPPARSNKPPTPEQWAPAPSSRGSKRAPSKRATPAAPTPAAQVPNKPPSRDEWEAVPQPQPRSKVASDNGWAPPPDPPFVASGGVKRGSVKSWHADDKPASNRGSTYDTQGYQQQQQQQQQQHGGVDPNALTAALQQTNAETNEEPAEPESGW</sequence>
<reference evidence="3 4" key="1">
    <citation type="submission" date="2016-09" db="EMBL/GenBank/DDBJ databases">
        <title>Aspergillus awamori IFM 58123T.</title>
        <authorList>
            <person name="Kusuya Y."/>
            <person name="Shimizu M."/>
            <person name="Takahashi H."/>
            <person name="Yaguchi T."/>
        </authorList>
    </citation>
    <scope>NUCLEOTIDE SEQUENCE [LARGE SCALE GENOMIC DNA]</scope>
    <source>
        <strain evidence="3 4">IFM 58123</strain>
    </source>
</reference>
<dbReference type="STRING" id="105351.A0A401KI36"/>
<feature type="compositionally biased region" description="Low complexity" evidence="1">
    <location>
        <begin position="156"/>
        <end position="167"/>
    </location>
</feature>
<feature type="compositionally biased region" description="Low complexity" evidence="1">
    <location>
        <begin position="239"/>
        <end position="248"/>
    </location>
</feature>
<feature type="compositionally biased region" description="Pro residues" evidence="1">
    <location>
        <begin position="81"/>
        <end position="106"/>
    </location>
</feature>
<protein>
    <submittedName>
        <fullName evidence="3">Uncharacterized protein</fullName>
    </submittedName>
</protein>
<gene>
    <name evidence="3" type="ORF">AAWM_01744</name>
</gene>
<proteinExistence type="predicted"/>
<feature type="compositionally biased region" description="Polar residues" evidence="1">
    <location>
        <begin position="228"/>
        <end position="238"/>
    </location>
</feature>
<evidence type="ECO:0000256" key="1">
    <source>
        <dbReference type="SAM" id="MobiDB-lite"/>
    </source>
</evidence>
<dbReference type="Proteomes" id="UP000286921">
    <property type="component" value="Unassembled WGS sequence"/>
</dbReference>
<dbReference type="AlphaFoldDB" id="A0A401KI36"/>
<dbReference type="EMBL" id="BDHI01000001">
    <property type="protein sequence ID" value="GCB18859.1"/>
    <property type="molecule type" value="Genomic_DNA"/>
</dbReference>
<keyword evidence="2" id="KW-0812">Transmembrane</keyword>
<comment type="caution">
    <text evidence="3">The sequence shown here is derived from an EMBL/GenBank/DDBJ whole genome shotgun (WGS) entry which is preliminary data.</text>
</comment>
<keyword evidence="2" id="KW-0472">Membrane</keyword>
<organism evidence="3 4">
    <name type="scientific">Aspergillus awamori</name>
    <name type="common">Black koji mold</name>
    <dbReference type="NCBI Taxonomy" id="105351"/>
    <lineage>
        <taxon>Eukaryota</taxon>
        <taxon>Fungi</taxon>
        <taxon>Dikarya</taxon>
        <taxon>Ascomycota</taxon>
        <taxon>Pezizomycotina</taxon>
        <taxon>Eurotiomycetes</taxon>
        <taxon>Eurotiomycetidae</taxon>
        <taxon>Eurotiales</taxon>
        <taxon>Aspergillaceae</taxon>
        <taxon>Aspergillus</taxon>
    </lineage>
</organism>
<feature type="region of interest" description="Disordered" evidence="1">
    <location>
        <begin position="60"/>
        <end position="279"/>
    </location>
</feature>
<evidence type="ECO:0000256" key="2">
    <source>
        <dbReference type="SAM" id="Phobius"/>
    </source>
</evidence>
<keyword evidence="2" id="KW-1133">Transmembrane helix</keyword>
<name>A0A401KI36_ASPAW</name>
<feature type="compositionally biased region" description="Acidic residues" evidence="1">
    <location>
        <begin position="268"/>
        <end position="279"/>
    </location>
</feature>
<feature type="compositionally biased region" description="Basic residues" evidence="1">
    <location>
        <begin position="64"/>
        <end position="73"/>
    </location>
</feature>